<keyword evidence="2" id="KW-0808">Transferase</keyword>
<dbReference type="eggNOG" id="COG1670">
    <property type="taxonomic scope" value="Bacteria"/>
</dbReference>
<dbReference type="NCBIfam" id="TIGR03585">
    <property type="entry name" value="PseH"/>
    <property type="match status" value="1"/>
</dbReference>
<sequence>MNSQQRVRPMAHGDLMSVLAWRNHPDVRRYMYTQHEISFDEHSRWFERASQDPSRHLLMYESEATPMGFINIHQIAAGGIADWGFYAAPDAPKGTGKQLGQAALQYAFSVVGVHKLCAQALRYNERSIRFHGSLGFQQEGILRQQHFDGQHYHDVVCFGLLANEWHMNL</sequence>
<dbReference type="PATRIC" id="fig|644801.3.peg.1774"/>
<protein>
    <submittedName>
        <fullName evidence="2">Pseudaminic acid biosynthesis N-acetyl transferase</fullName>
    </submittedName>
</protein>
<dbReference type="Proteomes" id="UP000010820">
    <property type="component" value="Chromosome"/>
</dbReference>
<dbReference type="HOGENOM" id="CLU_013985_3_2_6"/>
<evidence type="ECO:0000259" key="1">
    <source>
        <dbReference type="PROSITE" id="PS51186"/>
    </source>
</evidence>
<dbReference type="PANTHER" id="PTHR43415">
    <property type="entry name" value="SPERMIDINE N(1)-ACETYLTRANSFERASE"/>
    <property type="match status" value="1"/>
</dbReference>
<gene>
    <name evidence="2" type="ORF">Psest_1814</name>
</gene>
<dbReference type="InterPro" id="IPR020036">
    <property type="entry name" value="PseH"/>
</dbReference>
<evidence type="ECO:0000313" key="3">
    <source>
        <dbReference type="Proteomes" id="UP000010820"/>
    </source>
</evidence>
<dbReference type="GO" id="GO:0016747">
    <property type="term" value="F:acyltransferase activity, transferring groups other than amino-acyl groups"/>
    <property type="evidence" value="ECO:0007669"/>
    <property type="project" value="InterPro"/>
</dbReference>
<dbReference type="SUPFAM" id="SSF55729">
    <property type="entry name" value="Acyl-CoA N-acyltransferases (Nat)"/>
    <property type="match status" value="1"/>
</dbReference>
<reference evidence="2 3" key="1">
    <citation type="submission" date="2011-10" db="EMBL/GenBank/DDBJ databases">
        <title>Complete sequence of chromosome of Pseudomonas stutzeri RCH2.</title>
        <authorList>
            <consortium name="US DOE Joint Genome Institute"/>
            <person name="Lucas S."/>
            <person name="Han J."/>
            <person name="Lapidus A."/>
            <person name="Cheng J.-F."/>
            <person name="Goodwin L."/>
            <person name="Pitluck S."/>
            <person name="Peters L."/>
            <person name="Ovchinnikova G."/>
            <person name="Zeytun A."/>
            <person name="Lu M."/>
            <person name="Detter J.C."/>
            <person name="Han C."/>
            <person name="Tapia R."/>
            <person name="Land M."/>
            <person name="Hauser L."/>
            <person name="Kyrpides N."/>
            <person name="Ivanova N."/>
            <person name="Pagani I."/>
            <person name="Chakraborty R."/>
            <person name="Arkin A."/>
            <person name="Dehal P."/>
            <person name="Wall J."/>
            <person name="Hazen T."/>
            <person name="Woyke T."/>
        </authorList>
    </citation>
    <scope>NUCLEOTIDE SEQUENCE [LARGE SCALE GENOMIC DNA]</scope>
    <source>
        <strain evidence="2 3">RCH2</strain>
    </source>
</reference>
<dbReference type="InterPro" id="IPR016181">
    <property type="entry name" value="Acyl_CoA_acyltransferase"/>
</dbReference>
<dbReference type="RefSeq" id="WP_015276659.1">
    <property type="nucleotide sequence ID" value="NC_019936.1"/>
</dbReference>
<dbReference type="KEGG" id="psh:Psest_1814"/>
<dbReference type="InterPro" id="IPR000182">
    <property type="entry name" value="GNAT_dom"/>
</dbReference>
<dbReference type="Pfam" id="PF13302">
    <property type="entry name" value="Acetyltransf_3"/>
    <property type="match status" value="1"/>
</dbReference>
<evidence type="ECO:0000313" key="2">
    <source>
        <dbReference type="EMBL" id="AGA86360.1"/>
    </source>
</evidence>
<dbReference type="PANTHER" id="PTHR43415:SF3">
    <property type="entry name" value="GNAT-FAMILY ACETYLTRANSFERASE"/>
    <property type="match status" value="1"/>
</dbReference>
<dbReference type="PROSITE" id="PS51186">
    <property type="entry name" value="GNAT"/>
    <property type="match status" value="1"/>
</dbReference>
<dbReference type="AlphaFoldDB" id="L0GLU9"/>
<organism evidence="2 3">
    <name type="scientific">Stutzerimonas stutzeri RCH2</name>
    <dbReference type="NCBI Taxonomy" id="644801"/>
    <lineage>
        <taxon>Bacteria</taxon>
        <taxon>Pseudomonadati</taxon>
        <taxon>Pseudomonadota</taxon>
        <taxon>Gammaproteobacteria</taxon>
        <taxon>Pseudomonadales</taxon>
        <taxon>Pseudomonadaceae</taxon>
        <taxon>Stutzerimonas</taxon>
    </lineage>
</organism>
<proteinExistence type="predicted"/>
<feature type="domain" description="N-acetyltransferase" evidence="1">
    <location>
        <begin position="5"/>
        <end position="169"/>
    </location>
</feature>
<name>L0GLU9_STUST</name>
<dbReference type="EMBL" id="CP003071">
    <property type="protein sequence ID" value="AGA86360.1"/>
    <property type="molecule type" value="Genomic_DNA"/>
</dbReference>
<dbReference type="Gene3D" id="3.40.630.30">
    <property type="match status" value="1"/>
</dbReference>
<accession>L0GLU9</accession>
<dbReference type="STRING" id="644801.Psest_1814"/>